<proteinExistence type="predicted"/>
<feature type="compositionally biased region" description="Low complexity" evidence="1">
    <location>
        <begin position="284"/>
        <end position="296"/>
    </location>
</feature>
<feature type="compositionally biased region" description="Polar residues" evidence="1">
    <location>
        <begin position="125"/>
        <end position="142"/>
    </location>
</feature>
<feature type="compositionally biased region" description="Polar residues" evidence="1">
    <location>
        <begin position="192"/>
        <end position="224"/>
    </location>
</feature>
<protein>
    <submittedName>
        <fullName evidence="2">Uncharacterized protein</fullName>
    </submittedName>
</protein>
<feature type="compositionally biased region" description="Acidic residues" evidence="1">
    <location>
        <begin position="271"/>
        <end position="283"/>
    </location>
</feature>
<feature type="compositionally biased region" description="Basic residues" evidence="1">
    <location>
        <begin position="466"/>
        <end position="476"/>
    </location>
</feature>
<evidence type="ECO:0000313" key="3">
    <source>
        <dbReference type="Proteomes" id="UP000799291"/>
    </source>
</evidence>
<organism evidence="2 3">
    <name type="scientific">Lentithecium fluviatile CBS 122367</name>
    <dbReference type="NCBI Taxonomy" id="1168545"/>
    <lineage>
        <taxon>Eukaryota</taxon>
        <taxon>Fungi</taxon>
        <taxon>Dikarya</taxon>
        <taxon>Ascomycota</taxon>
        <taxon>Pezizomycotina</taxon>
        <taxon>Dothideomycetes</taxon>
        <taxon>Pleosporomycetidae</taxon>
        <taxon>Pleosporales</taxon>
        <taxon>Massarineae</taxon>
        <taxon>Lentitheciaceae</taxon>
        <taxon>Lentithecium</taxon>
    </lineage>
</organism>
<feature type="compositionally biased region" description="Basic and acidic residues" evidence="1">
    <location>
        <begin position="179"/>
        <end position="189"/>
    </location>
</feature>
<dbReference type="GO" id="GO:0030515">
    <property type="term" value="F:snoRNA binding"/>
    <property type="evidence" value="ECO:0007669"/>
    <property type="project" value="InterPro"/>
</dbReference>
<name>A0A6G1IEM3_9PLEO</name>
<keyword evidence="3" id="KW-1185">Reference proteome</keyword>
<dbReference type="AlphaFoldDB" id="A0A6G1IEM3"/>
<feature type="region of interest" description="Disordered" evidence="1">
    <location>
        <begin position="1"/>
        <end position="229"/>
    </location>
</feature>
<dbReference type="GO" id="GO:0006364">
    <property type="term" value="P:rRNA processing"/>
    <property type="evidence" value="ECO:0007669"/>
    <property type="project" value="InterPro"/>
</dbReference>
<feature type="region of interest" description="Disordered" evidence="1">
    <location>
        <begin position="461"/>
        <end position="494"/>
    </location>
</feature>
<feature type="compositionally biased region" description="Gly residues" evidence="1">
    <location>
        <begin position="484"/>
        <end position="494"/>
    </location>
</feature>
<accession>A0A6G1IEM3</accession>
<evidence type="ECO:0000313" key="2">
    <source>
        <dbReference type="EMBL" id="KAF2676687.1"/>
    </source>
</evidence>
<evidence type="ECO:0000256" key="1">
    <source>
        <dbReference type="SAM" id="MobiDB-lite"/>
    </source>
</evidence>
<sequence length="494" mass="53811">MVTTRRGAGVDVPGETPRSSAKRARGKRELRELEIEGTPTAAKRRRKSAAEAQNGAGTEEDVFDAVAVAIPDRTRGKSKSPNNEEREPFSRRGSPKVVIPKKPSSHTSPEGSPTKGALEDDLVPTQETAFHTPGATQASSVYATPAIQLERQGSPTPTTGAKAKKSTPASTRRSARQTKKAESLVETKDVAPTSSLPDEIPSSTWESDQAPIATQVSVPASTPTAKKLHTRFGSEELVDFPSSFEMNMQGHALYDHHGAPEGLEANANEAQFDDSASDSDEAPEVVTAATAASKAKAAAEETSRAHQAQQQKDTRRKQKRAERIAEEQAERRKREEKKARKLAKLQSRESRAKRPASTPPRAPLDVDMSNLPALLPDSILEAVGDRRPPTPPPVRTSKTAEQIQKEKLSRHIKFLERGDKPIKDMTKGSVNVSVLAQQNALLAPKVNRNTTNIREHWLKGRQQEKRGKKAMSKGQFKKMERRAVGGGFLRGGDE</sequence>
<dbReference type="OrthoDB" id="5423707at2759"/>
<dbReference type="Proteomes" id="UP000799291">
    <property type="component" value="Unassembled WGS sequence"/>
</dbReference>
<dbReference type="InterPro" id="IPR013268">
    <property type="entry name" value="UTP16"/>
</dbReference>
<feature type="compositionally biased region" description="Basic and acidic residues" evidence="1">
    <location>
        <begin position="321"/>
        <end position="338"/>
    </location>
</feature>
<dbReference type="EMBL" id="MU005631">
    <property type="protein sequence ID" value="KAF2676687.1"/>
    <property type="molecule type" value="Genomic_DNA"/>
</dbReference>
<reference evidence="2" key="1">
    <citation type="journal article" date="2020" name="Stud. Mycol.">
        <title>101 Dothideomycetes genomes: a test case for predicting lifestyles and emergence of pathogens.</title>
        <authorList>
            <person name="Haridas S."/>
            <person name="Albert R."/>
            <person name="Binder M."/>
            <person name="Bloem J."/>
            <person name="Labutti K."/>
            <person name="Salamov A."/>
            <person name="Andreopoulos B."/>
            <person name="Baker S."/>
            <person name="Barry K."/>
            <person name="Bills G."/>
            <person name="Bluhm B."/>
            <person name="Cannon C."/>
            <person name="Castanera R."/>
            <person name="Culley D."/>
            <person name="Daum C."/>
            <person name="Ezra D."/>
            <person name="Gonzalez J."/>
            <person name="Henrissat B."/>
            <person name="Kuo A."/>
            <person name="Liang C."/>
            <person name="Lipzen A."/>
            <person name="Lutzoni F."/>
            <person name="Magnuson J."/>
            <person name="Mondo S."/>
            <person name="Nolan M."/>
            <person name="Ohm R."/>
            <person name="Pangilinan J."/>
            <person name="Park H.-J."/>
            <person name="Ramirez L."/>
            <person name="Alfaro M."/>
            <person name="Sun H."/>
            <person name="Tritt A."/>
            <person name="Yoshinaga Y."/>
            <person name="Zwiers L.-H."/>
            <person name="Turgeon B."/>
            <person name="Goodwin S."/>
            <person name="Spatafora J."/>
            <person name="Crous P."/>
            <person name="Grigoriev I."/>
        </authorList>
    </citation>
    <scope>NUCLEOTIDE SEQUENCE</scope>
    <source>
        <strain evidence="2">CBS 122367</strain>
    </source>
</reference>
<feature type="region of interest" description="Disordered" evidence="1">
    <location>
        <begin position="251"/>
        <end position="404"/>
    </location>
</feature>
<gene>
    <name evidence="2" type="ORF">K458DRAFT_321428</name>
</gene>
<dbReference type="Pfam" id="PF08297">
    <property type="entry name" value="U3_snoRNA_assoc"/>
    <property type="match status" value="1"/>
</dbReference>